<accession>A0A1T3CWI6</accession>
<evidence type="ECO:0000313" key="3">
    <source>
        <dbReference type="Proteomes" id="UP000191004"/>
    </source>
</evidence>
<protein>
    <recommendedName>
        <fullName evidence="4">SSCRP protein</fullName>
    </recommendedName>
</protein>
<keyword evidence="1" id="KW-0732">Signal</keyword>
<dbReference type="AlphaFoldDB" id="A0A1T3CWI6"/>
<dbReference type="Proteomes" id="UP000191004">
    <property type="component" value="Unassembled WGS sequence"/>
</dbReference>
<dbReference type="OrthoDB" id="623670at2759"/>
<dbReference type="Gene3D" id="2.40.40.10">
    <property type="entry name" value="RlpA-like domain"/>
    <property type="match status" value="1"/>
</dbReference>
<feature type="signal peptide" evidence="1">
    <location>
        <begin position="1"/>
        <end position="18"/>
    </location>
</feature>
<reference evidence="2 3" key="1">
    <citation type="submission" date="2016-04" db="EMBL/GenBank/DDBJ databases">
        <title>Multiple horizontal gene transfer events from other fungi enriched the ability of the initially mycotrophic fungus Trichoderma (Ascomycota) to feed on dead plant biomass.</title>
        <authorList>
            <person name="Atanasova L."/>
            <person name="Chenthamara K."/>
            <person name="Zhang J."/>
            <person name="Grujic M."/>
            <person name="Henrissat B."/>
            <person name="Kuo A."/>
            <person name="Aertz A."/>
            <person name="Salamov A."/>
            <person name="Lipzen A."/>
            <person name="Labutti K."/>
            <person name="Barry K."/>
            <person name="Miao Y."/>
            <person name="Rahimi M.J."/>
            <person name="Shen Q."/>
            <person name="Grigoriev I.V."/>
            <person name="Kubicek C.P."/>
            <person name="Druzhinina I.S."/>
        </authorList>
    </citation>
    <scope>NUCLEOTIDE SEQUENCE [LARGE SCALE GENOMIC DNA]</scope>
    <source>
        <strain evidence="2 3">NJAU 4742</strain>
    </source>
</reference>
<feature type="chain" id="PRO_5012526863" description="SSCRP protein" evidence="1">
    <location>
        <begin position="19"/>
        <end position="144"/>
    </location>
</feature>
<proteinExistence type="predicted"/>
<organism evidence="2 3">
    <name type="scientific">Trichoderma guizhouense</name>
    <dbReference type="NCBI Taxonomy" id="1491466"/>
    <lineage>
        <taxon>Eukaryota</taxon>
        <taxon>Fungi</taxon>
        <taxon>Dikarya</taxon>
        <taxon>Ascomycota</taxon>
        <taxon>Pezizomycotina</taxon>
        <taxon>Sordariomycetes</taxon>
        <taxon>Hypocreomycetidae</taxon>
        <taxon>Hypocreales</taxon>
        <taxon>Hypocreaceae</taxon>
        <taxon>Trichoderma</taxon>
    </lineage>
</organism>
<name>A0A1T3CWI6_9HYPO</name>
<evidence type="ECO:0000256" key="1">
    <source>
        <dbReference type="SAM" id="SignalP"/>
    </source>
</evidence>
<dbReference type="CDD" id="cd22191">
    <property type="entry name" value="DPBB_RlpA_EXP_N-like"/>
    <property type="match status" value="1"/>
</dbReference>
<evidence type="ECO:0008006" key="4">
    <source>
        <dbReference type="Google" id="ProtNLM"/>
    </source>
</evidence>
<evidence type="ECO:0000313" key="2">
    <source>
        <dbReference type="EMBL" id="OPB45458.1"/>
    </source>
</evidence>
<gene>
    <name evidence="2" type="ORF">A0O28_0076680</name>
</gene>
<dbReference type="EMBL" id="LVVK01000005">
    <property type="protein sequence ID" value="OPB45458.1"/>
    <property type="molecule type" value="Genomic_DNA"/>
</dbReference>
<sequence>MQFSLAIAASVLAATASAAPATVSGTNTNGSIFMFGDPAPARNLLNQFGACGLTTYFPGQVPDDMPLVAMPANIFDQYGSAQHNTLCAKIITLSRNGVTRQAAIADRNLSNTFSIDMTLDLWEAFGGHDNDGSIIPGFSWSIAN</sequence>
<dbReference type="InterPro" id="IPR036908">
    <property type="entry name" value="RlpA-like_sf"/>
</dbReference>
<comment type="caution">
    <text evidence="2">The sequence shown here is derived from an EMBL/GenBank/DDBJ whole genome shotgun (WGS) entry which is preliminary data.</text>
</comment>
<keyword evidence="3" id="KW-1185">Reference proteome</keyword>